<dbReference type="PANTHER" id="PTHR33540">
    <property type="entry name" value="TRNA THREONYLCARBAMOYLADENOSINE BIOSYNTHESIS PROTEIN TSAE"/>
    <property type="match status" value="1"/>
</dbReference>
<evidence type="ECO:0000256" key="5">
    <source>
        <dbReference type="ARBA" id="ARBA00022694"/>
    </source>
</evidence>
<dbReference type="InterPro" id="IPR003442">
    <property type="entry name" value="T6A_TsaE"/>
</dbReference>
<comment type="subcellular location">
    <subcellularLocation>
        <location evidence="1">Cytoplasm</location>
    </subcellularLocation>
</comment>
<dbReference type="GO" id="GO:0046872">
    <property type="term" value="F:metal ion binding"/>
    <property type="evidence" value="ECO:0007669"/>
    <property type="project" value="UniProtKB-KW"/>
</dbReference>
<keyword evidence="7" id="KW-0547">Nucleotide-binding</keyword>
<accession>A0A382L4R2</accession>
<keyword evidence="9" id="KW-0460">Magnesium</keyword>
<keyword evidence="4" id="KW-0963">Cytoplasm</keyword>
<evidence type="ECO:0000256" key="6">
    <source>
        <dbReference type="ARBA" id="ARBA00022723"/>
    </source>
</evidence>
<dbReference type="SUPFAM" id="SSF52540">
    <property type="entry name" value="P-loop containing nucleoside triphosphate hydrolases"/>
    <property type="match status" value="1"/>
</dbReference>
<feature type="non-terminal residue" evidence="11">
    <location>
        <position position="95"/>
    </location>
</feature>
<dbReference type="GO" id="GO:0005524">
    <property type="term" value="F:ATP binding"/>
    <property type="evidence" value="ECO:0007669"/>
    <property type="project" value="UniProtKB-KW"/>
</dbReference>
<dbReference type="NCBIfam" id="TIGR00150">
    <property type="entry name" value="T6A_YjeE"/>
    <property type="match status" value="1"/>
</dbReference>
<comment type="similarity">
    <text evidence="2">Belongs to the TsaE family.</text>
</comment>
<dbReference type="Pfam" id="PF02367">
    <property type="entry name" value="TsaE"/>
    <property type="match status" value="1"/>
</dbReference>
<evidence type="ECO:0000256" key="4">
    <source>
        <dbReference type="ARBA" id="ARBA00022490"/>
    </source>
</evidence>
<evidence type="ECO:0000256" key="2">
    <source>
        <dbReference type="ARBA" id="ARBA00007599"/>
    </source>
</evidence>
<protein>
    <recommendedName>
        <fullName evidence="3">tRNA threonylcarbamoyladenosine biosynthesis protein TsaE</fullName>
    </recommendedName>
    <alternativeName>
        <fullName evidence="10">t(6)A37 threonylcarbamoyladenosine biosynthesis protein TsaE</fullName>
    </alternativeName>
</protein>
<keyword evidence="8" id="KW-0067">ATP-binding</keyword>
<evidence type="ECO:0000313" key="11">
    <source>
        <dbReference type="EMBL" id="SVC29881.1"/>
    </source>
</evidence>
<dbReference type="Gene3D" id="3.40.50.300">
    <property type="entry name" value="P-loop containing nucleotide triphosphate hydrolases"/>
    <property type="match status" value="1"/>
</dbReference>
<dbReference type="EMBL" id="UINC01083813">
    <property type="protein sequence ID" value="SVC29881.1"/>
    <property type="molecule type" value="Genomic_DNA"/>
</dbReference>
<evidence type="ECO:0000256" key="3">
    <source>
        <dbReference type="ARBA" id="ARBA00019010"/>
    </source>
</evidence>
<proteinExistence type="inferred from homology"/>
<keyword evidence="5" id="KW-0819">tRNA processing</keyword>
<evidence type="ECO:0000256" key="1">
    <source>
        <dbReference type="ARBA" id="ARBA00004496"/>
    </source>
</evidence>
<dbReference type="InterPro" id="IPR027417">
    <property type="entry name" value="P-loop_NTPase"/>
</dbReference>
<organism evidence="11">
    <name type="scientific">marine metagenome</name>
    <dbReference type="NCBI Taxonomy" id="408172"/>
    <lineage>
        <taxon>unclassified sequences</taxon>
        <taxon>metagenomes</taxon>
        <taxon>ecological metagenomes</taxon>
    </lineage>
</organism>
<dbReference type="GO" id="GO:0005737">
    <property type="term" value="C:cytoplasm"/>
    <property type="evidence" value="ECO:0007669"/>
    <property type="project" value="UniProtKB-SubCell"/>
</dbReference>
<keyword evidence="6" id="KW-0479">Metal-binding</keyword>
<name>A0A382L4R2_9ZZZZ</name>
<dbReference type="AlphaFoldDB" id="A0A382L4R2"/>
<gene>
    <name evidence="11" type="ORF">METZ01_LOCUS282735</name>
</gene>
<dbReference type="GO" id="GO:0002949">
    <property type="term" value="P:tRNA threonylcarbamoyladenosine modification"/>
    <property type="evidence" value="ECO:0007669"/>
    <property type="project" value="InterPro"/>
</dbReference>
<sequence>MRISTDSHKKTLEFGEELGRHLKSRDIVLLYGDLGSGKTTLTKGICRGLGVNRDEYIRSPSFTLVNIYQGVLTINHIALYRLNSLNEIEELGLEE</sequence>
<reference evidence="11" key="1">
    <citation type="submission" date="2018-05" db="EMBL/GenBank/DDBJ databases">
        <authorList>
            <person name="Lanie J.A."/>
            <person name="Ng W.-L."/>
            <person name="Kazmierczak K.M."/>
            <person name="Andrzejewski T.M."/>
            <person name="Davidsen T.M."/>
            <person name="Wayne K.J."/>
            <person name="Tettelin H."/>
            <person name="Glass J.I."/>
            <person name="Rusch D."/>
            <person name="Podicherti R."/>
            <person name="Tsui H.-C.T."/>
            <person name="Winkler M.E."/>
        </authorList>
    </citation>
    <scope>NUCLEOTIDE SEQUENCE</scope>
</reference>
<evidence type="ECO:0000256" key="10">
    <source>
        <dbReference type="ARBA" id="ARBA00032441"/>
    </source>
</evidence>
<evidence type="ECO:0000256" key="8">
    <source>
        <dbReference type="ARBA" id="ARBA00022840"/>
    </source>
</evidence>
<dbReference type="PANTHER" id="PTHR33540:SF2">
    <property type="entry name" value="TRNA THREONYLCARBAMOYLADENOSINE BIOSYNTHESIS PROTEIN TSAE"/>
    <property type="match status" value="1"/>
</dbReference>
<evidence type="ECO:0000256" key="9">
    <source>
        <dbReference type="ARBA" id="ARBA00022842"/>
    </source>
</evidence>
<evidence type="ECO:0000256" key="7">
    <source>
        <dbReference type="ARBA" id="ARBA00022741"/>
    </source>
</evidence>